<organism evidence="2 3">
    <name type="scientific">Penicillium camemberti (strain FM 013)</name>
    <dbReference type="NCBI Taxonomy" id="1429867"/>
    <lineage>
        <taxon>Eukaryota</taxon>
        <taxon>Fungi</taxon>
        <taxon>Dikarya</taxon>
        <taxon>Ascomycota</taxon>
        <taxon>Pezizomycotina</taxon>
        <taxon>Eurotiomycetes</taxon>
        <taxon>Eurotiomycetidae</taxon>
        <taxon>Eurotiales</taxon>
        <taxon>Aspergillaceae</taxon>
        <taxon>Penicillium</taxon>
    </lineage>
</organism>
<gene>
    <name evidence="2" type="ORF">PCAMFM013_S033g000094</name>
</gene>
<dbReference type="AlphaFoldDB" id="A0A0G4PRU9"/>
<proteinExistence type="predicted"/>
<keyword evidence="3" id="KW-1185">Reference proteome</keyword>
<dbReference type="EMBL" id="HG793166">
    <property type="protein sequence ID" value="CRL29174.1"/>
    <property type="molecule type" value="Genomic_DNA"/>
</dbReference>
<dbReference type="Proteomes" id="UP000053732">
    <property type="component" value="Unassembled WGS sequence"/>
</dbReference>
<sequence length="53" mass="5802">MTCAPRGVSHTSPDERTKKLQGSSMTEMPIKDPRTIPVLDLLGGPLTGFWMDT</sequence>
<protein>
    <submittedName>
        <fullName evidence="2">Str. FM013</fullName>
    </submittedName>
</protein>
<evidence type="ECO:0000313" key="3">
    <source>
        <dbReference type="Proteomes" id="UP000053732"/>
    </source>
</evidence>
<reference evidence="2 3" key="1">
    <citation type="journal article" date="2014" name="Nat. Commun.">
        <title>Multiple recent horizontal transfers of a large genomic region in cheese making fungi.</title>
        <authorList>
            <person name="Cheeseman K."/>
            <person name="Ropars J."/>
            <person name="Renault P."/>
            <person name="Dupont J."/>
            <person name="Gouzy J."/>
            <person name="Branca A."/>
            <person name="Abraham A.L."/>
            <person name="Ceppi M."/>
            <person name="Conseiller E."/>
            <person name="Debuchy R."/>
            <person name="Malagnac F."/>
            <person name="Goarin A."/>
            <person name="Silar P."/>
            <person name="Lacoste S."/>
            <person name="Sallet E."/>
            <person name="Bensimon A."/>
            <person name="Giraud T."/>
            <person name="Brygoo Y."/>
        </authorList>
    </citation>
    <scope>NUCLEOTIDE SEQUENCE [LARGE SCALE GENOMIC DNA]</scope>
    <source>
        <strain evidence="3">FM 013</strain>
    </source>
</reference>
<evidence type="ECO:0000313" key="2">
    <source>
        <dbReference type="EMBL" id="CRL29174.1"/>
    </source>
</evidence>
<name>A0A0G4PRU9_PENC3</name>
<feature type="region of interest" description="Disordered" evidence="1">
    <location>
        <begin position="1"/>
        <end position="32"/>
    </location>
</feature>
<evidence type="ECO:0000256" key="1">
    <source>
        <dbReference type="SAM" id="MobiDB-lite"/>
    </source>
</evidence>
<accession>A0A0G4PRU9</accession>